<keyword evidence="1" id="KW-1133">Transmembrane helix</keyword>
<dbReference type="Proteomes" id="UP000179237">
    <property type="component" value="Unassembled WGS sequence"/>
</dbReference>
<gene>
    <name evidence="2" type="ORF">A2572_00895</name>
</gene>
<comment type="caution">
    <text evidence="2">The sequence shown here is derived from an EMBL/GenBank/DDBJ whole genome shotgun (WGS) entry which is preliminary data.</text>
</comment>
<feature type="transmembrane region" description="Helical" evidence="1">
    <location>
        <begin position="42"/>
        <end position="63"/>
    </location>
</feature>
<proteinExistence type="predicted"/>
<evidence type="ECO:0000313" key="3">
    <source>
        <dbReference type="Proteomes" id="UP000179237"/>
    </source>
</evidence>
<reference evidence="2 3" key="1">
    <citation type="journal article" date="2016" name="Nat. Commun.">
        <title>Thousands of microbial genomes shed light on interconnected biogeochemical processes in an aquifer system.</title>
        <authorList>
            <person name="Anantharaman K."/>
            <person name="Brown C.T."/>
            <person name="Hug L.A."/>
            <person name="Sharon I."/>
            <person name="Castelle C.J."/>
            <person name="Probst A.J."/>
            <person name="Thomas B.C."/>
            <person name="Singh A."/>
            <person name="Wilkins M.J."/>
            <person name="Karaoz U."/>
            <person name="Brodie E.L."/>
            <person name="Williams K.H."/>
            <person name="Hubbard S.S."/>
            <person name="Banfield J.F."/>
        </authorList>
    </citation>
    <scope>NUCLEOTIDE SEQUENCE [LARGE SCALE GENOMIC DNA]</scope>
</reference>
<name>A0A1F5FVW6_9BACT</name>
<protein>
    <submittedName>
        <fullName evidence="2">Uncharacterized protein</fullName>
    </submittedName>
</protein>
<feature type="transmembrane region" description="Helical" evidence="1">
    <location>
        <begin position="84"/>
        <end position="107"/>
    </location>
</feature>
<accession>A0A1F5FVW6</accession>
<dbReference type="AlphaFoldDB" id="A0A1F5FVW6"/>
<keyword evidence="1" id="KW-0812">Transmembrane</keyword>
<evidence type="ECO:0000256" key="1">
    <source>
        <dbReference type="SAM" id="Phobius"/>
    </source>
</evidence>
<dbReference type="EMBL" id="MFAQ01000009">
    <property type="protein sequence ID" value="OGD83760.1"/>
    <property type="molecule type" value="Genomic_DNA"/>
</dbReference>
<organism evidence="2 3">
    <name type="scientific">Candidatus Collierbacteria bacterium RIFOXYD1_FULL_40_9</name>
    <dbReference type="NCBI Taxonomy" id="1817731"/>
    <lineage>
        <taxon>Bacteria</taxon>
        <taxon>Candidatus Collieribacteriota</taxon>
    </lineage>
</organism>
<evidence type="ECO:0000313" key="2">
    <source>
        <dbReference type="EMBL" id="OGD83760.1"/>
    </source>
</evidence>
<sequence length="122" mass="12940">MSLLSNIVTQVHSASVDVVGKIDVPTGVPSSLVSTTPFVSGLVKFIMVVGGLFTFWQLLIGGFQFVSSGGDKGKVAEGTQKIQMAITGLVIMTASFVIISIISKLLFGEFFFILAPKIETIK</sequence>
<keyword evidence="1" id="KW-0472">Membrane</keyword>